<sequence>MLSFLNLNKDSKPFAKIAGGKFKGKKAYVNEESDKGKNELVVPEGKFVPYPNPMYREVIYIAGQSGSGKSTYAAQYIYHYKKLFPKNKVFVFSRLKMAEILVSLGCIEIPIDDELQDMDAIRDIKDALCLFDDIDTIKEKHLRNTVYDIQNDILETGRHNNIYIIVTSHLINGNDKKNTRTILNEAHKVTFFPKSGAYGITYFLKNYIGLPKKQIDNVLEIKSRWITINKGYPLFIFYENGAKTL</sequence>
<name>I0CEP4_9VIRU</name>
<protein>
    <submittedName>
        <fullName evidence="1">DNA packaging protein</fullName>
    </submittedName>
</protein>
<reference evidence="2 4" key="2">
    <citation type="submission" date="2017-12" db="EMBL/GenBank/DDBJ databases">
        <title>The genome of Rio Negro, a Sputnik-2 isolate.</title>
        <authorList>
            <person name="Borges I."/>
            <person name="Karen L."/>
            <person name="Assis F."/>
            <person name="Abrahao J."/>
        </authorList>
    </citation>
    <scope>NUCLEOTIDE SEQUENCE [LARGE SCALE GENOMIC DNA]</scope>
    <source>
        <strain evidence="2">Rio Negro</strain>
    </source>
</reference>
<dbReference type="EMBL" id="JN603369">
    <property type="protein sequence ID" value="AFH75257.1"/>
    <property type="molecule type" value="Genomic_DNA"/>
</dbReference>
<dbReference type="SUPFAM" id="SSF52540">
    <property type="entry name" value="P-loop containing nucleoside triphosphate hydrolases"/>
    <property type="match status" value="1"/>
</dbReference>
<dbReference type="Proteomes" id="UP000005001">
    <property type="component" value="Segment"/>
</dbReference>
<proteinExistence type="predicted"/>
<evidence type="ECO:0000313" key="4">
    <source>
        <dbReference type="Proteomes" id="UP000241006"/>
    </source>
</evidence>
<organism evidence="1 3">
    <name type="scientific">Sputnik virophage 2</name>
    <dbReference type="NCBI Taxonomy" id="1133031"/>
    <lineage>
        <taxon>Viruses</taxon>
        <taxon>Varidnaviria</taxon>
        <taxon>Bamfordvirae</taxon>
        <taxon>Preplasmiviricota</taxon>
        <taxon>Polisuviricotina</taxon>
        <taxon>Virophaviricetes</taxon>
        <taxon>Mividavirales</taxon>
        <taxon>Sputniviroviridae</taxon>
        <taxon>Sputnikvirus</taxon>
        <taxon>Sputnikvirus mimiviri</taxon>
        <taxon>Mimivirus-dependent virus Sputnik</taxon>
    </lineage>
</organism>
<dbReference type="EMBL" id="MG676470">
    <property type="protein sequence ID" value="AUG84990.1"/>
    <property type="molecule type" value="Genomic_DNA"/>
</dbReference>
<reference evidence="1 3" key="1">
    <citation type="journal article" date="2012" name="Proc. Natl. Acad. Sci. U.S.A.">
        <title>Provirophages and transpovirons as the diverse mobilome of giant viruses.</title>
        <authorList>
            <person name="Desnues C."/>
            <person name="La Scola B."/>
            <person name="Yutin N."/>
            <person name="Fournous G."/>
            <person name="Robert C."/>
            <person name="Azza S."/>
            <person name="Jardot P."/>
            <person name="Monteil S."/>
            <person name="Campocasso A."/>
            <person name="Koonin E.V."/>
            <person name="Raoult D."/>
        </authorList>
    </citation>
    <scope>NUCLEOTIDE SEQUENCE [LARGE SCALE GENOMIC DNA]</scope>
</reference>
<dbReference type="Proteomes" id="UP000241006">
    <property type="component" value="Segment"/>
</dbReference>
<evidence type="ECO:0000313" key="3">
    <source>
        <dbReference type="Proteomes" id="UP000005001"/>
    </source>
</evidence>
<accession>I0CEP4</accession>
<dbReference type="InterPro" id="IPR027417">
    <property type="entry name" value="P-loop_NTPase"/>
</dbReference>
<gene>
    <name evidence="1" type="ORF">Sputnik2_L3</name>
</gene>
<dbReference type="Gene3D" id="3.40.50.300">
    <property type="entry name" value="P-loop containing nucleotide triphosphate hydrolases"/>
    <property type="match status" value="1"/>
</dbReference>
<evidence type="ECO:0000313" key="2">
    <source>
        <dbReference type="EMBL" id="AUG84990.1"/>
    </source>
</evidence>
<evidence type="ECO:0000313" key="1">
    <source>
        <dbReference type="EMBL" id="AFH75257.1"/>
    </source>
</evidence>